<dbReference type="AlphaFoldDB" id="M7Y079"/>
<evidence type="ECO:0000313" key="1">
    <source>
        <dbReference type="EMBL" id="EMS34162.1"/>
    </source>
</evidence>
<keyword evidence="2" id="KW-1185">Reference proteome</keyword>
<gene>
    <name evidence="1" type="ORF">C943_03979</name>
</gene>
<sequence length="71" mass="8066">MPVLILPMFWVKGQAFKKKELQEGVGKGYCVKGAVATDRISREKLFSVLFCCFLEKTNSALLFSQTTRFQT</sequence>
<comment type="caution">
    <text evidence="1">The sequence shown here is derived from an EMBL/GenBank/DDBJ whole genome shotgun (WGS) entry which is preliminary data.</text>
</comment>
<protein>
    <submittedName>
        <fullName evidence="1">Uncharacterized protein</fullName>
    </submittedName>
</protein>
<dbReference type="InParanoid" id="M7Y079"/>
<dbReference type="Proteomes" id="UP000010953">
    <property type="component" value="Unassembled WGS sequence"/>
</dbReference>
<dbReference type="STRING" id="1239962.C943_03979"/>
<evidence type="ECO:0000313" key="2">
    <source>
        <dbReference type="Proteomes" id="UP000010953"/>
    </source>
</evidence>
<dbReference type="EMBL" id="AMZY02000007">
    <property type="protein sequence ID" value="EMS34162.1"/>
    <property type="molecule type" value="Genomic_DNA"/>
</dbReference>
<name>M7Y079_9BACT</name>
<reference evidence="1" key="1">
    <citation type="submission" date="2013-01" db="EMBL/GenBank/DDBJ databases">
        <title>Genome assembly of Mariniradius saccharolyticus AK6.</title>
        <authorList>
            <person name="Vaidya B."/>
            <person name="Khatri I."/>
            <person name="Tanuku N.R.S."/>
            <person name="Subramanian S."/>
            <person name="Pinnaka A."/>
        </authorList>
    </citation>
    <scope>NUCLEOTIDE SEQUENCE [LARGE SCALE GENOMIC DNA]</scope>
    <source>
        <strain evidence="1">AK6</strain>
    </source>
</reference>
<proteinExistence type="predicted"/>
<organism evidence="1 2">
    <name type="scientific">Mariniradius saccharolyticus AK6</name>
    <dbReference type="NCBI Taxonomy" id="1239962"/>
    <lineage>
        <taxon>Bacteria</taxon>
        <taxon>Pseudomonadati</taxon>
        <taxon>Bacteroidota</taxon>
        <taxon>Cytophagia</taxon>
        <taxon>Cytophagales</taxon>
        <taxon>Cyclobacteriaceae</taxon>
        <taxon>Mariniradius</taxon>
    </lineage>
</organism>
<accession>M7Y079</accession>